<sequence>MKTTQEAMKQAFANMDIDAVVAAIIADDPEAAEFADDLRVSLQQVKNGEFARVTEINKNW</sequence>
<proteinExistence type="predicted"/>
<name>A0A378UHJ4_BERDE</name>
<dbReference type="RefSeq" id="WP_066077939.1">
    <property type="nucleotide sequence ID" value="NZ_CP181246.1"/>
</dbReference>
<evidence type="ECO:0000313" key="1">
    <source>
        <dbReference type="EMBL" id="STZ76844.1"/>
    </source>
</evidence>
<dbReference type="Proteomes" id="UP000254651">
    <property type="component" value="Unassembled WGS sequence"/>
</dbReference>
<accession>A0A378UHJ4</accession>
<keyword evidence="2" id="KW-1185">Reference proteome</keyword>
<gene>
    <name evidence="1" type="ORF">NCTC10295_01632</name>
</gene>
<reference evidence="1 2" key="1">
    <citation type="submission" date="2018-06" db="EMBL/GenBank/DDBJ databases">
        <authorList>
            <consortium name="Pathogen Informatics"/>
            <person name="Doyle S."/>
        </authorList>
    </citation>
    <scope>NUCLEOTIDE SEQUENCE [LARGE SCALE GENOMIC DNA]</scope>
    <source>
        <strain evidence="1 2">NCTC10295</strain>
    </source>
</reference>
<organism evidence="1 2">
    <name type="scientific">Bergeriella denitrificans</name>
    <name type="common">Neisseria denitrificans</name>
    <dbReference type="NCBI Taxonomy" id="494"/>
    <lineage>
        <taxon>Bacteria</taxon>
        <taxon>Pseudomonadati</taxon>
        <taxon>Pseudomonadota</taxon>
        <taxon>Betaproteobacteria</taxon>
        <taxon>Neisseriales</taxon>
        <taxon>Neisseriaceae</taxon>
        <taxon>Bergeriella</taxon>
    </lineage>
</organism>
<protein>
    <submittedName>
        <fullName evidence="1">Uncharacterized protein</fullName>
    </submittedName>
</protein>
<dbReference type="EMBL" id="UGQS01000002">
    <property type="protein sequence ID" value="STZ76844.1"/>
    <property type="molecule type" value="Genomic_DNA"/>
</dbReference>
<dbReference type="AlphaFoldDB" id="A0A378UHJ4"/>
<evidence type="ECO:0000313" key="2">
    <source>
        <dbReference type="Proteomes" id="UP000254651"/>
    </source>
</evidence>